<dbReference type="InterPro" id="IPR014001">
    <property type="entry name" value="Helicase_ATP-bd"/>
</dbReference>
<evidence type="ECO:0000259" key="2">
    <source>
        <dbReference type="SMART" id="SM00487"/>
    </source>
</evidence>
<evidence type="ECO:0008006" key="5">
    <source>
        <dbReference type="Google" id="ProtNLM"/>
    </source>
</evidence>
<feature type="domain" description="Helicase C-terminal" evidence="3">
    <location>
        <begin position="623"/>
        <end position="710"/>
    </location>
</feature>
<dbReference type="InterPro" id="IPR006935">
    <property type="entry name" value="Helicase/UvrB_N"/>
</dbReference>
<evidence type="ECO:0000313" key="4">
    <source>
        <dbReference type="EMBL" id="QHT81094.1"/>
    </source>
</evidence>
<dbReference type="PROSITE" id="PS00690">
    <property type="entry name" value="DEAH_ATP_HELICASE"/>
    <property type="match status" value="1"/>
</dbReference>
<dbReference type="SUPFAM" id="SSF52540">
    <property type="entry name" value="P-loop containing nucleoside triphosphate hydrolases"/>
    <property type="match status" value="2"/>
</dbReference>
<dbReference type="SMART" id="SM00490">
    <property type="entry name" value="HELICc"/>
    <property type="match status" value="1"/>
</dbReference>
<accession>A0A6C0HL13</accession>
<feature type="domain" description="Helicase ATP-binding" evidence="2">
    <location>
        <begin position="51"/>
        <end position="299"/>
    </location>
</feature>
<proteinExistence type="predicted"/>
<dbReference type="AlphaFoldDB" id="A0A6C0HL13"/>
<dbReference type="Pfam" id="PF04851">
    <property type="entry name" value="ResIII"/>
    <property type="match status" value="1"/>
</dbReference>
<dbReference type="SMART" id="SM00487">
    <property type="entry name" value="DEXDc"/>
    <property type="match status" value="1"/>
</dbReference>
<dbReference type="GO" id="GO:0003677">
    <property type="term" value="F:DNA binding"/>
    <property type="evidence" value="ECO:0007669"/>
    <property type="project" value="InterPro"/>
</dbReference>
<dbReference type="EMBL" id="MN739977">
    <property type="protein sequence ID" value="QHT81094.1"/>
    <property type="molecule type" value="Genomic_DNA"/>
</dbReference>
<dbReference type="InterPro" id="IPR027417">
    <property type="entry name" value="P-loop_NTPase"/>
</dbReference>
<organism evidence="4">
    <name type="scientific">viral metagenome</name>
    <dbReference type="NCBI Taxonomy" id="1070528"/>
    <lineage>
        <taxon>unclassified sequences</taxon>
        <taxon>metagenomes</taxon>
        <taxon>organismal metagenomes</taxon>
    </lineage>
</organism>
<dbReference type="GO" id="GO:0016787">
    <property type="term" value="F:hydrolase activity"/>
    <property type="evidence" value="ECO:0007669"/>
    <property type="project" value="UniProtKB-KW"/>
</dbReference>
<keyword evidence="1" id="KW-0378">Hydrolase</keyword>
<protein>
    <recommendedName>
        <fullName evidence="5">Helicase ATP-binding domain-containing protein</fullName>
    </recommendedName>
</protein>
<name>A0A6C0HL13_9ZZZZ</name>
<dbReference type="GO" id="GO:0005524">
    <property type="term" value="F:ATP binding"/>
    <property type="evidence" value="ECO:0007669"/>
    <property type="project" value="InterPro"/>
</dbReference>
<dbReference type="Gene3D" id="3.40.50.300">
    <property type="entry name" value="P-loop containing nucleotide triphosphate hydrolases"/>
    <property type="match status" value="2"/>
</dbReference>
<evidence type="ECO:0000256" key="1">
    <source>
        <dbReference type="ARBA" id="ARBA00022801"/>
    </source>
</evidence>
<sequence length="923" mass="105555">MTAAVSGEAFALPNRKAFADYIARIFLKYRTLDKSDDEDGVDACLSRSSSKNRELLPYQKLVRDYLALESPYRGLLVYHGLGSGKTCSSIGLAETLLNDKKIFVLLPASLQDNFRQEIRTCGDPIYRNNNFWETRIINSEADKGPAFAMKIPDSFLRKQGRYFVTVPGKESNYNTLPLDVRRGIDDQISALIDARYTFINYNGLNSESVKVLIPEEDPKTSTKFDNSVVIIDEAHNLISRVISDSVIGKRLYDAIYYAKDCKVVLLSGTPVINRPNEVAYFMNLLRGPIERILIPVKEMPTWDEAGMKSYFQKMPEVDTVEFNSVKRTIQVTRNPPHFRSIYGSKGDRIAVKYDEVLEYKNAKDWVESSVRPTFPTIFPGGVLGAREYINIEYLECLPTNFAEFMNTFVDGLNVKNALLFQKRIQGLVTYFKGSDERMLPKRIEDDKMLEKIEMSDEQFNVYLERRWKEIQAESKKSSSGGLNDDFSYYRVLSRLVCNYAVPLDLRKLMGDQDDIQDENKEADKSVILDRLRANPDKYLRDAGLAVYSPKMRKMLANIKEEGFNNQFIYSQYKELEGLGILTAILDANGYQRYRFVKEGGKYRESPDMDPAKPAYAMYTGDEDLIEKELVRCIFNEDYKTIQAKYPEHATSLFESMMARGGGKHILCILMATSSGAEGINLKNVRRLHITEPHWNPARHDQVMGRGIRLCSHATRQILQSGSTFVDQTVPVEERTIRISFYLSVFSKEQATSVTAFNVVPIRRADTRTKRYDAPPGEEGARAPEAFLSSDEFLYEVSYEKGRITEGITKLIKQAAVDCEIHRKLHSREKPVLQCLRFDSTIKGEDLAFKPNLKDDERDETYLRNIVKRSRRLQRVKIKDIVFLIDPDSKEVFDEPAFGDANRLLRIGTLTPTSIRFFTGISSE</sequence>
<dbReference type="InterPro" id="IPR001650">
    <property type="entry name" value="Helicase_C-like"/>
</dbReference>
<reference evidence="4" key="1">
    <citation type="journal article" date="2020" name="Nature">
        <title>Giant virus diversity and host interactions through global metagenomics.</title>
        <authorList>
            <person name="Schulz F."/>
            <person name="Roux S."/>
            <person name="Paez-Espino D."/>
            <person name="Jungbluth S."/>
            <person name="Walsh D.A."/>
            <person name="Denef V.J."/>
            <person name="McMahon K.D."/>
            <person name="Konstantinidis K.T."/>
            <person name="Eloe-Fadrosh E.A."/>
            <person name="Kyrpides N.C."/>
            <person name="Woyke T."/>
        </authorList>
    </citation>
    <scope>NUCLEOTIDE SEQUENCE</scope>
    <source>
        <strain evidence="4">GVMAG-M-3300023184-135</strain>
    </source>
</reference>
<evidence type="ECO:0000259" key="3">
    <source>
        <dbReference type="SMART" id="SM00490"/>
    </source>
</evidence>
<dbReference type="InterPro" id="IPR002464">
    <property type="entry name" value="DNA/RNA_helicase_DEAH_CS"/>
</dbReference>
<dbReference type="Pfam" id="PF00271">
    <property type="entry name" value="Helicase_C"/>
    <property type="match status" value="1"/>
</dbReference>